<organism evidence="2">
    <name type="scientific">Arion vulgaris</name>
    <dbReference type="NCBI Taxonomy" id="1028688"/>
    <lineage>
        <taxon>Eukaryota</taxon>
        <taxon>Metazoa</taxon>
        <taxon>Spiralia</taxon>
        <taxon>Lophotrochozoa</taxon>
        <taxon>Mollusca</taxon>
        <taxon>Gastropoda</taxon>
        <taxon>Heterobranchia</taxon>
        <taxon>Euthyneura</taxon>
        <taxon>Panpulmonata</taxon>
        <taxon>Eupulmonata</taxon>
        <taxon>Stylommatophora</taxon>
        <taxon>Helicina</taxon>
        <taxon>Arionoidea</taxon>
        <taxon>Arionidae</taxon>
        <taxon>Arion</taxon>
    </lineage>
</organism>
<dbReference type="AlphaFoldDB" id="A0A0B6Y4S4"/>
<feature type="region of interest" description="Disordered" evidence="1">
    <location>
        <begin position="80"/>
        <end position="119"/>
    </location>
</feature>
<feature type="non-terminal residue" evidence="2">
    <location>
        <position position="119"/>
    </location>
</feature>
<gene>
    <name evidence="2" type="primary">ORF10869</name>
</gene>
<dbReference type="EMBL" id="HACG01003615">
    <property type="protein sequence ID" value="CEK50480.1"/>
    <property type="molecule type" value="Transcribed_RNA"/>
</dbReference>
<accession>A0A0B6Y4S4</accession>
<feature type="compositionally biased region" description="Polar residues" evidence="1">
    <location>
        <begin position="80"/>
        <end position="102"/>
    </location>
</feature>
<reference evidence="2" key="1">
    <citation type="submission" date="2014-12" db="EMBL/GenBank/DDBJ databases">
        <title>Insight into the proteome of Arion vulgaris.</title>
        <authorList>
            <person name="Aradska J."/>
            <person name="Bulat T."/>
            <person name="Smidak R."/>
            <person name="Sarate P."/>
            <person name="Gangsoo J."/>
            <person name="Sialana F."/>
            <person name="Bilban M."/>
            <person name="Lubec G."/>
        </authorList>
    </citation>
    <scope>NUCLEOTIDE SEQUENCE</scope>
    <source>
        <tissue evidence="2">Skin</tissue>
    </source>
</reference>
<name>A0A0B6Y4S4_9EUPU</name>
<proteinExistence type="predicted"/>
<feature type="compositionally biased region" description="Polar residues" evidence="1">
    <location>
        <begin position="110"/>
        <end position="119"/>
    </location>
</feature>
<feature type="region of interest" description="Disordered" evidence="1">
    <location>
        <begin position="1"/>
        <end position="30"/>
    </location>
</feature>
<evidence type="ECO:0000313" key="2">
    <source>
        <dbReference type="EMBL" id="CEK50480.1"/>
    </source>
</evidence>
<evidence type="ECO:0000256" key="1">
    <source>
        <dbReference type="SAM" id="MobiDB-lite"/>
    </source>
</evidence>
<protein>
    <submittedName>
        <fullName evidence="2">Uncharacterized protein</fullName>
    </submittedName>
</protein>
<feature type="compositionally biased region" description="Polar residues" evidence="1">
    <location>
        <begin position="1"/>
        <end position="17"/>
    </location>
</feature>
<feature type="non-terminal residue" evidence="2">
    <location>
        <position position="1"/>
    </location>
</feature>
<sequence length="119" mass="13290">STVGHISLSGLLNLNTSPKKHKRKGNKMKDKVERNIWNMYENTSEDSTTVLFVENSKHMLQCNQANSSKLTSVTKKMNKGLSTTADDTQNFRTGNKVLSPSKNQHKNSEFDSNNTQASS</sequence>